<dbReference type="NCBIfam" id="TIGR02325">
    <property type="entry name" value="C_P_lyase_phnF"/>
    <property type="match status" value="1"/>
</dbReference>
<dbReference type="RefSeq" id="WP_007002192.1">
    <property type="nucleotide sequence ID" value="NZ_GG770777.1"/>
</dbReference>
<dbReference type="GO" id="GO:0045892">
    <property type="term" value="P:negative regulation of DNA-templated transcription"/>
    <property type="evidence" value="ECO:0007669"/>
    <property type="project" value="TreeGrafter"/>
</dbReference>
<gene>
    <name evidence="5" type="primary">phnF</name>
    <name evidence="5" type="ORF">HMPREF0731_3162</name>
</gene>
<dbReference type="PANTHER" id="PTHR44846">
    <property type="entry name" value="MANNOSYL-D-GLYCERATE TRANSPORT/METABOLISM SYSTEM REPRESSOR MNGR-RELATED"/>
    <property type="match status" value="1"/>
</dbReference>
<dbReference type="CDD" id="cd07377">
    <property type="entry name" value="WHTH_GntR"/>
    <property type="match status" value="1"/>
</dbReference>
<dbReference type="PRINTS" id="PR00035">
    <property type="entry name" value="HTHGNTR"/>
</dbReference>
<accession>D5RQ00</accession>
<evidence type="ECO:0000313" key="6">
    <source>
        <dbReference type="Proteomes" id="UP000005324"/>
    </source>
</evidence>
<keyword evidence="6" id="KW-1185">Reference proteome</keyword>
<keyword evidence="1" id="KW-0805">Transcription regulation</keyword>
<dbReference type="PROSITE" id="PS50949">
    <property type="entry name" value="HTH_GNTR"/>
    <property type="match status" value="1"/>
</dbReference>
<dbReference type="InterPro" id="IPR036390">
    <property type="entry name" value="WH_DNA-bd_sf"/>
</dbReference>
<dbReference type="HOGENOM" id="CLU_063236_2_2_5"/>
<dbReference type="InterPro" id="IPR050679">
    <property type="entry name" value="Bact_HTH_transcr_reg"/>
</dbReference>
<dbReference type="GO" id="GO:0003677">
    <property type="term" value="F:DNA binding"/>
    <property type="evidence" value="ECO:0007669"/>
    <property type="project" value="UniProtKB-KW"/>
</dbReference>
<dbReference type="InterPro" id="IPR011663">
    <property type="entry name" value="UTRA"/>
</dbReference>
<evidence type="ECO:0000256" key="1">
    <source>
        <dbReference type="ARBA" id="ARBA00023015"/>
    </source>
</evidence>
<name>D5RQ00_9PROT</name>
<dbReference type="SMART" id="SM00345">
    <property type="entry name" value="HTH_GNTR"/>
    <property type="match status" value="1"/>
</dbReference>
<dbReference type="InterPro" id="IPR036388">
    <property type="entry name" value="WH-like_DNA-bd_sf"/>
</dbReference>
<evidence type="ECO:0000259" key="4">
    <source>
        <dbReference type="PROSITE" id="PS50949"/>
    </source>
</evidence>
<dbReference type="Proteomes" id="UP000005324">
    <property type="component" value="Unassembled WGS sequence"/>
</dbReference>
<feature type="domain" description="HTH gntR-type" evidence="4">
    <location>
        <begin position="20"/>
        <end position="88"/>
    </location>
</feature>
<dbReference type="SMART" id="SM00866">
    <property type="entry name" value="UTRA"/>
    <property type="match status" value="1"/>
</dbReference>
<dbReference type="OrthoDB" id="5454556at2"/>
<sequence length="258" mass="28079">MTLPPRTDPNPAALARGEGVSLWRQIAQALEQAIARGEHPPGSRLPTESALSAQHGVNRHTVRRALESLALRGLIRIEQGRGSFVTEDVVDYPLGPRTRFSELIRAQNREPEGRILSVRTIPAEPAVAEALRLRPGRPVLAVERLGLADGRPVVAGLHHFVLPRFAALEAALRDTASITAALAACGVPDYRRVWTRLTADMPSAELAETLQQARTRPVMLSEALNADPEGRPIDYTLSRYAAGRVQIVIEDAAQERSA</sequence>
<dbReference type="Gene3D" id="3.40.1410.10">
    <property type="entry name" value="Chorismate lyase-like"/>
    <property type="match status" value="1"/>
</dbReference>
<dbReference type="PANTHER" id="PTHR44846:SF1">
    <property type="entry name" value="MANNOSYL-D-GLYCERATE TRANSPORT_METABOLISM SYSTEM REPRESSOR MNGR-RELATED"/>
    <property type="match status" value="1"/>
</dbReference>
<dbReference type="Gene3D" id="1.10.10.10">
    <property type="entry name" value="Winged helix-like DNA-binding domain superfamily/Winged helix DNA-binding domain"/>
    <property type="match status" value="1"/>
</dbReference>
<dbReference type="EMBL" id="ADVL01000649">
    <property type="protein sequence ID" value="EFH10647.1"/>
    <property type="molecule type" value="Genomic_DNA"/>
</dbReference>
<dbReference type="Pfam" id="PF07702">
    <property type="entry name" value="UTRA"/>
    <property type="match status" value="1"/>
</dbReference>
<dbReference type="SUPFAM" id="SSF46785">
    <property type="entry name" value="Winged helix' DNA-binding domain"/>
    <property type="match status" value="1"/>
</dbReference>
<dbReference type="InterPro" id="IPR012702">
    <property type="entry name" value="CP_lyase_PhnF"/>
</dbReference>
<proteinExistence type="predicted"/>
<keyword evidence="3" id="KW-0804">Transcription</keyword>
<dbReference type="Pfam" id="PF00392">
    <property type="entry name" value="GntR"/>
    <property type="match status" value="1"/>
</dbReference>
<dbReference type="InterPro" id="IPR028978">
    <property type="entry name" value="Chorismate_lyase_/UTRA_dom_sf"/>
</dbReference>
<protein>
    <submittedName>
        <fullName evidence="5">Phosphonate metabolism transcriptional regulator PhnF</fullName>
    </submittedName>
</protein>
<dbReference type="GO" id="GO:0003700">
    <property type="term" value="F:DNA-binding transcription factor activity"/>
    <property type="evidence" value="ECO:0007669"/>
    <property type="project" value="InterPro"/>
</dbReference>
<organism evidence="5 6">
    <name type="scientific">Pseudoroseomonas cervicalis ATCC 49957</name>
    <dbReference type="NCBI Taxonomy" id="525371"/>
    <lineage>
        <taxon>Bacteria</taxon>
        <taxon>Pseudomonadati</taxon>
        <taxon>Pseudomonadota</taxon>
        <taxon>Alphaproteobacteria</taxon>
        <taxon>Acetobacterales</taxon>
        <taxon>Roseomonadaceae</taxon>
        <taxon>Roseomonas</taxon>
    </lineage>
</organism>
<dbReference type="SUPFAM" id="SSF64288">
    <property type="entry name" value="Chorismate lyase-like"/>
    <property type="match status" value="1"/>
</dbReference>
<dbReference type="AlphaFoldDB" id="D5RQ00"/>
<reference evidence="5 6" key="1">
    <citation type="submission" date="2010-04" db="EMBL/GenBank/DDBJ databases">
        <authorList>
            <person name="Qin X."/>
            <person name="Bachman B."/>
            <person name="Battles P."/>
            <person name="Bell A."/>
            <person name="Bess C."/>
            <person name="Bickham C."/>
            <person name="Chaboub L."/>
            <person name="Chen D."/>
            <person name="Coyle M."/>
            <person name="Deiros D.R."/>
            <person name="Dinh H."/>
            <person name="Forbes L."/>
            <person name="Fowler G."/>
            <person name="Francisco L."/>
            <person name="Fu Q."/>
            <person name="Gubbala S."/>
            <person name="Hale W."/>
            <person name="Han Y."/>
            <person name="Hemphill L."/>
            <person name="Highlander S.K."/>
            <person name="Hirani K."/>
            <person name="Hogues M."/>
            <person name="Jackson L."/>
            <person name="Jakkamsetti A."/>
            <person name="Javaid M."/>
            <person name="Jiang H."/>
            <person name="Korchina V."/>
            <person name="Kovar C."/>
            <person name="Lara F."/>
            <person name="Lee S."/>
            <person name="Mata R."/>
            <person name="Mathew T."/>
            <person name="Moen C."/>
            <person name="Morales K."/>
            <person name="Munidasa M."/>
            <person name="Nazareth L."/>
            <person name="Ngo R."/>
            <person name="Nguyen L."/>
            <person name="Okwuonu G."/>
            <person name="Ongeri F."/>
            <person name="Patil S."/>
            <person name="Petrosino J."/>
            <person name="Pham C."/>
            <person name="Pham P."/>
            <person name="Pu L.-L."/>
            <person name="Puazo M."/>
            <person name="Raj R."/>
            <person name="Reid J."/>
            <person name="Rouhana J."/>
            <person name="Saada N."/>
            <person name="Shang Y."/>
            <person name="Simmons D."/>
            <person name="Thornton R."/>
            <person name="Warren J."/>
            <person name="Weissenberger G."/>
            <person name="Zhang J."/>
            <person name="Zhang L."/>
            <person name="Zhou C."/>
            <person name="Zhu D."/>
            <person name="Muzny D."/>
            <person name="Worley K."/>
            <person name="Gibbs R."/>
        </authorList>
    </citation>
    <scope>NUCLEOTIDE SEQUENCE [LARGE SCALE GENOMIC DNA]</scope>
    <source>
        <strain evidence="5 6">ATCC 49957</strain>
    </source>
</reference>
<evidence type="ECO:0000313" key="5">
    <source>
        <dbReference type="EMBL" id="EFH10647.1"/>
    </source>
</evidence>
<evidence type="ECO:0000256" key="2">
    <source>
        <dbReference type="ARBA" id="ARBA00023125"/>
    </source>
</evidence>
<keyword evidence="2" id="KW-0238">DNA-binding</keyword>
<dbReference type="InterPro" id="IPR000524">
    <property type="entry name" value="Tscrpt_reg_HTH_GntR"/>
</dbReference>
<comment type="caution">
    <text evidence="5">The sequence shown here is derived from an EMBL/GenBank/DDBJ whole genome shotgun (WGS) entry which is preliminary data.</text>
</comment>
<evidence type="ECO:0000256" key="3">
    <source>
        <dbReference type="ARBA" id="ARBA00023163"/>
    </source>
</evidence>